<dbReference type="Proteomes" id="UP000283295">
    <property type="component" value="Unassembled WGS sequence"/>
</dbReference>
<feature type="domain" description="Transcription regulator PadR N-terminal" evidence="1">
    <location>
        <begin position="37"/>
        <end position="110"/>
    </location>
</feature>
<dbReference type="InterPro" id="IPR052509">
    <property type="entry name" value="Metal_resp_DNA-bind_regulator"/>
</dbReference>
<dbReference type="PANTHER" id="PTHR33169:SF14">
    <property type="entry name" value="TRANSCRIPTIONAL REGULATOR RV3488"/>
    <property type="match status" value="1"/>
</dbReference>
<dbReference type="EMBL" id="QRVK01000008">
    <property type="protein sequence ID" value="RGS43234.1"/>
    <property type="molecule type" value="Genomic_DNA"/>
</dbReference>
<comment type="caution">
    <text evidence="2">The sequence shown here is derived from an EMBL/GenBank/DDBJ whole genome shotgun (WGS) entry which is preliminary data.</text>
</comment>
<name>A0A3R5WP24_9FIRM</name>
<dbReference type="InterPro" id="IPR005149">
    <property type="entry name" value="Tscrpt_reg_PadR_N"/>
</dbReference>
<protein>
    <submittedName>
        <fullName evidence="2">PadR family transcriptional regulator</fullName>
    </submittedName>
</protein>
<dbReference type="AlphaFoldDB" id="A0A3R5WP24"/>
<evidence type="ECO:0000313" key="2">
    <source>
        <dbReference type="EMBL" id="RGS43234.1"/>
    </source>
</evidence>
<proteinExistence type="predicted"/>
<dbReference type="RefSeq" id="WP_119202362.1">
    <property type="nucleotide sequence ID" value="NZ_JAJCMH010000011.1"/>
</dbReference>
<dbReference type="Pfam" id="PF03551">
    <property type="entry name" value="PadR"/>
    <property type="match status" value="1"/>
</dbReference>
<evidence type="ECO:0000313" key="3">
    <source>
        <dbReference type="Proteomes" id="UP000283295"/>
    </source>
</evidence>
<dbReference type="OrthoDB" id="9808017at2"/>
<dbReference type="Gene3D" id="1.10.10.10">
    <property type="entry name" value="Winged helix-like DNA-binding domain superfamily/Winged helix DNA-binding domain"/>
    <property type="match status" value="1"/>
</dbReference>
<dbReference type="PANTHER" id="PTHR33169">
    <property type="entry name" value="PADR-FAMILY TRANSCRIPTIONAL REGULATOR"/>
    <property type="match status" value="1"/>
</dbReference>
<accession>A0A3R5WP24</accession>
<organism evidence="2 3">
    <name type="scientific">Coprococcus eutactus</name>
    <dbReference type="NCBI Taxonomy" id="33043"/>
    <lineage>
        <taxon>Bacteria</taxon>
        <taxon>Bacillati</taxon>
        <taxon>Bacillota</taxon>
        <taxon>Clostridia</taxon>
        <taxon>Lachnospirales</taxon>
        <taxon>Lachnospiraceae</taxon>
        <taxon>Coprococcus</taxon>
    </lineage>
</organism>
<evidence type="ECO:0000259" key="1">
    <source>
        <dbReference type="Pfam" id="PF03551"/>
    </source>
</evidence>
<dbReference type="InterPro" id="IPR036388">
    <property type="entry name" value="WH-like_DNA-bd_sf"/>
</dbReference>
<reference evidence="2 3" key="1">
    <citation type="submission" date="2018-08" db="EMBL/GenBank/DDBJ databases">
        <title>A genome reference for cultivated species of the human gut microbiota.</title>
        <authorList>
            <person name="Zou Y."/>
            <person name="Xue W."/>
            <person name="Luo G."/>
        </authorList>
    </citation>
    <scope>NUCLEOTIDE SEQUENCE [LARGE SCALE GENOMIC DNA]</scope>
    <source>
        <strain evidence="2 3">AF22-21</strain>
    </source>
</reference>
<gene>
    <name evidence="2" type="ORF">DWX94_04925</name>
</gene>
<dbReference type="SUPFAM" id="SSF46785">
    <property type="entry name" value="Winged helix' DNA-binding domain"/>
    <property type="match status" value="1"/>
</dbReference>
<sequence>MENLAIENTDNNNSDKKSNIVVNQKSNFRRGSVELMVLYLLSQKDCYGYQLTQLIEELTDGVICIPIGSLYPALYKLIDAGYISDDKRLVGKRMERVYYHIEDTGRERLKILLEDYSATTIAIQTVLAYHPTKGKESKRKKD</sequence>
<dbReference type="InterPro" id="IPR036390">
    <property type="entry name" value="WH_DNA-bd_sf"/>
</dbReference>